<dbReference type="Gene3D" id="1.25.40.620">
    <property type="match status" value="1"/>
</dbReference>
<organism evidence="3 4">
    <name type="scientific">Microcystis aeruginosa PCC 7806SL</name>
    <dbReference type="NCBI Taxonomy" id="1903187"/>
    <lineage>
        <taxon>Bacteria</taxon>
        <taxon>Bacillati</taxon>
        <taxon>Cyanobacteriota</taxon>
        <taxon>Cyanophyceae</taxon>
        <taxon>Oscillatoriophycideae</taxon>
        <taxon>Chroococcales</taxon>
        <taxon>Microcystaceae</taxon>
        <taxon>Microcystis</taxon>
    </lineage>
</organism>
<evidence type="ECO:0000259" key="2">
    <source>
        <dbReference type="PROSITE" id="PS50208"/>
    </source>
</evidence>
<keyword evidence="4" id="KW-1185">Reference proteome</keyword>
<dbReference type="SUPFAM" id="SSF52129">
    <property type="entry name" value="Caspase-like"/>
    <property type="match status" value="1"/>
</dbReference>
<dbReference type="InterPro" id="IPR015917">
    <property type="entry name" value="Pept_C14A"/>
</dbReference>
<dbReference type="EMBL" id="CP020771">
    <property type="protein sequence ID" value="ARI83710.1"/>
    <property type="molecule type" value="Genomic_DNA"/>
</dbReference>
<dbReference type="GO" id="GO:0006508">
    <property type="term" value="P:proteolysis"/>
    <property type="evidence" value="ECO:0007669"/>
    <property type="project" value="InterPro"/>
</dbReference>
<dbReference type="AlphaFoldDB" id="A0AB33C2P9"/>
<evidence type="ECO:0000313" key="4">
    <source>
        <dbReference type="Proteomes" id="UP000192439"/>
    </source>
</evidence>
<dbReference type="Gene3D" id="3.40.50.1460">
    <property type="match status" value="1"/>
</dbReference>
<feature type="domain" description="Caspase family p20" evidence="2">
    <location>
        <begin position="44"/>
        <end position="174"/>
    </location>
</feature>
<dbReference type="InterPro" id="IPR011600">
    <property type="entry name" value="Pept_C14_caspase"/>
</dbReference>
<dbReference type="PANTHER" id="PTHR22576">
    <property type="entry name" value="MUCOSA ASSOCIATED LYMPHOID TISSUE LYMPHOMA TRANSLOCATION PROTEIN 1/PARACASPASE"/>
    <property type="match status" value="1"/>
</dbReference>
<dbReference type="Pfam" id="PF00656">
    <property type="entry name" value="Peptidase_C14"/>
    <property type="match status" value="1"/>
</dbReference>
<dbReference type="PANTHER" id="PTHR22576:SF37">
    <property type="entry name" value="MUCOSA-ASSOCIATED LYMPHOID TISSUE LYMPHOMA TRANSLOCATION PROTEIN 1"/>
    <property type="match status" value="1"/>
</dbReference>
<proteinExistence type="inferred from homology"/>
<dbReference type="InterPro" id="IPR001309">
    <property type="entry name" value="Pept_C14_p20"/>
</dbReference>
<gene>
    <name evidence="3" type="ORF">BH695_4431</name>
</gene>
<dbReference type="SMART" id="SM00115">
    <property type="entry name" value="CASc"/>
    <property type="match status" value="1"/>
</dbReference>
<comment type="similarity">
    <text evidence="1">Belongs to the peptidase C14A family.</text>
</comment>
<reference evidence="3 4" key="1">
    <citation type="journal article" date="2018" name="Harmful Algae">
        <title>The highly heterogeneous methylated genomes and diverse restriction-modification systems of bloom-forming Microcystis.</title>
        <authorList>
            <person name="Zhao L."/>
            <person name="Song Y."/>
            <person name="Li L."/>
            <person name="Gan N."/>
            <person name="Brand J.J."/>
            <person name="Song L."/>
        </authorList>
    </citation>
    <scope>NUCLEOTIDE SEQUENCE [LARGE SCALE GENOMIC DNA]</scope>
    <source>
        <strain evidence="3 4">PCC 7806SL</strain>
    </source>
</reference>
<accession>A0AB33C2P9</accession>
<dbReference type="GO" id="GO:0004197">
    <property type="term" value="F:cysteine-type endopeptidase activity"/>
    <property type="evidence" value="ECO:0007669"/>
    <property type="project" value="InterPro"/>
</dbReference>
<sequence>MGYCAIATAIPYLALSIASEKIPFPPFNGINQAIAQTRPTDQQQRRIALVIGNANYEVSKLGTPLNDATDMNAALKELGFEVILLKDATQQQMDEAIDRFARQMTQGSVGLFYYAGHGIQIDGENYLIPVNNGLIKVEADVRYKSVALGQILGRMAEAENAVNIVILDACRDNPFRGFKRSLSRGLTAVQTATGSLIAFATAPGKVADDGNGRNGLFTSFLLKYIREPIDVDAMLRKVRAEVAKTTKNYQVPWNSSSLIGEFSFNSSPSVVTAPTPTPIITPSPVFTPQPTPPTQPRSTLISSTTGVDYTTLRELLQQKKWKEADQKTWDLMLAAAKREKERWIDSKSAEKFSCEDLRMIDREWLDASGGQFGFSVQLSIYKQTGNSIGDYNDEVWQRFGDAVGWRVNGNWKTYDVLTWSTNAPSSAPKGHLPSWRPPEGGWMGADAISRVAACEL</sequence>
<name>A0AB33C2P9_MICA7</name>
<dbReference type="InterPro" id="IPR029030">
    <property type="entry name" value="Caspase-like_dom_sf"/>
</dbReference>
<dbReference type="InterPro" id="IPR037215">
    <property type="entry name" value="GUN4-like_sf"/>
</dbReference>
<protein>
    <recommendedName>
        <fullName evidence="2">Caspase family p20 domain-containing protein</fullName>
    </recommendedName>
</protein>
<dbReference type="InterPro" id="IPR008629">
    <property type="entry name" value="GUN4-like"/>
</dbReference>
<dbReference type="PROSITE" id="PS50208">
    <property type="entry name" value="CASPASE_P20"/>
    <property type="match status" value="1"/>
</dbReference>
<dbReference type="Pfam" id="PF05419">
    <property type="entry name" value="GUN4"/>
    <property type="match status" value="1"/>
</dbReference>
<dbReference type="InterPro" id="IPR052039">
    <property type="entry name" value="Caspase-related_regulators"/>
</dbReference>
<dbReference type="Gene3D" id="1.10.10.1770">
    <property type="entry name" value="Gun4-like"/>
    <property type="match status" value="1"/>
</dbReference>
<dbReference type="CDD" id="cd16383">
    <property type="entry name" value="GUN4"/>
    <property type="match status" value="1"/>
</dbReference>
<dbReference type="PRINTS" id="PR00376">
    <property type="entry name" value="IL1BCENZYME"/>
</dbReference>
<dbReference type="Proteomes" id="UP000192439">
    <property type="component" value="Chromosome"/>
</dbReference>
<dbReference type="SUPFAM" id="SSF140869">
    <property type="entry name" value="GUN4-like"/>
    <property type="match status" value="1"/>
</dbReference>
<evidence type="ECO:0000256" key="1">
    <source>
        <dbReference type="ARBA" id="ARBA00010134"/>
    </source>
</evidence>
<evidence type="ECO:0000313" key="3">
    <source>
        <dbReference type="EMBL" id="ARI83710.1"/>
    </source>
</evidence>